<dbReference type="OrthoDB" id="6704244at2759"/>
<comment type="caution">
    <text evidence="1">The sequence shown here is derived from an EMBL/GenBank/DDBJ whole genome shotgun (WGS) entry which is preliminary data.</text>
</comment>
<dbReference type="Proteomes" id="UP000292052">
    <property type="component" value="Unassembled WGS sequence"/>
</dbReference>
<evidence type="ECO:0000313" key="1">
    <source>
        <dbReference type="EMBL" id="RZC37364.1"/>
    </source>
</evidence>
<dbReference type="AlphaFoldDB" id="A0A482VX62"/>
<sequence>CKPHALDTIIRATHIFEKRCLPEFFVASVEAQKCPGNVPCRWRVTCKYIDPNRQYEGGEYAKRLVRRFDAVKPERTNIMKPAIGLITVVNDGPCYVIHYGVICECVIDEVPYFGSNDDGPIFHISGIFSY</sequence>
<dbReference type="EMBL" id="QDEB01053301">
    <property type="protein sequence ID" value="RZC37364.1"/>
    <property type="molecule type" value="Genomic_DNA"/>
</dbReference>
<protein>
    <submittedName>
        <fullName evidence="1">Uncharacterized protein</fullName>
    </submittedName>
</protein>
<organism evidence="1 2">
    <name type="scientific">Asbolus verrucosus</name>
    <name type="common">Desert ironclad beetle</name>
    <dbReference type="NCBI Taxonomy" id="1661398"/>
    <lineage>
        <taxon>Eukaryota</taxon>
        <taxon>Metazoa</taxon>
        <taxon>Ecdysozoa</taxon>
        <taxon>Arthropoda</taxon>
        <taxon>Hexapoda</taxon>
        <taxon>Insecta</taxon>
        <taxon>Pterygota</taxon>
        <taxon>Neoptera</taxon>
        <taxon>Endopterygota</taxon>
        <taxon>Coleoptera</taxon>
        <taxon>Polyphaga</taxon>
        <taxon>Cucujiformia</taxon>
        <taxon>Tenebrionidae</taxon>
        <taxon>Pimeliinae</taxon>
        <taxon>Asbolus</taxon>
    </lineage>
</organism>
<feature type="non-terminal residue" evidence="1">
    <location>
        <position position="1"/>
    </location>
</feature>
<evidence type="ECO:0000313" key="2">
    <source>
        <dbReference type="Proteomes" id="UP000292052"/>
    </source>
</evidence>
<keyword evidence="2" id="KW-1185">Reference proteome</keyword>
<reference evidence="1 2" key="1">
    <citation type="submission" date="2017-03" db="EMBL/GenBank/DDBJ databases">
        <title>Genome of the blue death feigning beetle - Asbolus verrucosus.</title>
        <authorList>
            <person name="Rider S.D."/>
        </authorList>
    </citation>
    <scope>NUCLEOTIDE SEQUENCE [LARGE SCALE GENOMIC DNA]</scope>
    <source>
        <strain evidence="1">Butters</strain>
        <tissue evidence="1">Head and leg muscle</tissue>
    </source>
</reference>
<name>A0A482VX62_ASBVE</name>
<gene>
    <name evidence="1" type="ORF">BDFB_009291</name>
</gene>
<proteinExistence type="predicted"/>
<accession>A0A482VX62</accession>